<sequence>MPEQSSSYHMTTAMQPGGFFHCKSYQKRLKAAMFIFGIITYKHTANISYFIWAILFIAVMLMFKENNTSSFS</sequence>
<evidence type="ECO:0000256" key="1">
    <source>
        <dbReference type="SAM" id="Phobius"/>
    </source>
</evidence>
<protein>
    <submittedName>
        <fullName evidence="2">Uncharacterized protein</fullName>
    </submittedName>
</protein>
<keyword evidence="1" id="KW-0472">Membrane</keyword>
<dbReference type="EMBL" id="VXIV02000295">
    <property type="protein sequence ID" value="KAF6039176.1"/>
    <property type="molecule type" value="Genomic_DNA"/>
</dbReference>
<comment type="caution">
    <text evidence="2">The sequence shown here is derived from an EMBL/GenBank/DDBJ whole genome shotgun (WGS) entry which is preliminary data.</text>
</comment>
<accession>A0A7J7KLY7</accession>
<keyword evidence="1" id="KW-0812">Transmembrane</keyword>
<gene>
    <name evidence="2" type="ORF">EB796_002516</name>
</gene>
<proteinExistence type="predicted"/>
<reference evidence="2" key="1">
    <citation type="submission" date="2020-06" db="EMBL/GenBank/DDBJ databases">
        <title>Draft genome of Bugula neritina, a colonial animal packing powerful symbionts and potential medicines.</title>
        <authorList>
            <person name="Rayko M."/>
        </authorList>
    </citation>
    <scope>NUCLEOTIDE SEQUENCE [LARGE SCALE GENOMIC DNA]</scope>
    <source>
        <strain evidence="2">Kwan_BN1</strain>
    </source>
</reference>
<evidence type="ECO:0000313" key="3">
    <source>
        <dbReference type="Proteomes" id="UP000593567"/>
    </source>
</evidence>
<organism evidence="2 3">
    <name type="scientific">Bugula neritina</name>
    <name type="common">Brown bryozoan</name>
    <name type="synonym">Sertularia neritina</name>
    <dbReference type="NCBI Taxonomy" id="10212"/>
    <lineage>
        <taxon>Eukaryota</taxon>
        <taxon>Metazoa</taxon>
        <taxon>Spiralia</taxon>
        <taxon>Lophotrochozoa</taxon>
        <taxon>Bryozoa</taxon>
        <taxon>Gymnolaemata</taxon>
        <taxon>Cheilostomatida</taxon>
        <taxon>Flustrina</taxon>
        <taxon>Buguloidea</taxon>
        <taxon>Bugulidae</taxon>
        <taxon>Bugula</taxon>
    </lineage>
</organism>
<dbReference type="Proteomes" id="UP000593567">
    <property type="component" value="Unassembled WGS sequence"/>
</dbReference>
<feature type="transmembrane region" description="Helical" evidence="1">
    <location>
        <begin position="47"/>
        <end position="63"/>
    </location>
</feature>
<evidence type="ECO:0000313" key="2">
    <source>
        <dbReference type="EMBL" id="KAF6039176.1"/>
    </source>
</evidence>
<keyword evidence="1" id="KW-1133">Transmembrane helix</keyword>
<name>A0A7J7KLY7_BUGNE</name>
<dbReference type="AlphaFoldDB" id="A0A7J7KLY7"/>
<keyword evidence="3" id="KW-1185">Reference proteome</keyword>